<accession>A0A3M7SAV8</accession>
<proteinExistence type="predicted"/>
<evidence type="ECO:0000313" key="1">
    <source>
        <dbReference type="EMBL" id="RNA32708.1"/>
    </source>
</evidence>
<sequence>MFKIFANCTTVQQTFTVDATFYVAPCYIDRTNYKNTEILFNFLPFFSVLISSKITETRSSRVKPWLWQFFAFTPILLALKEFNEFASTTFFGKRFQSFTTLFVIKLNRDGQY</sequence>
<dbReference type="Proteomes" id="UP000276133">
    <property type="component" value="Unassembled WGS sequence"/>
</dbReference>
<dbReference type="EMBL" id="REGN01001758">
    <property type="protein sequence ID" value="RNA32708.1"/>
    <property type="molecule type" value="Genomic_DNA"/>
</dbReference>
<reference evidence="1 2" key="1">
    <citation type="journal article" date="2018" name="Sci. Rep.">
        <title>Genomic signatures of local adaptation to the degree of environmental predictability in rotifers.</title>
        <authorList>
            <person name="Franch-Gras L."/>
            <person name="Hahn C."/>
            <person name="Garcia-Roger E.M."/>
            <person name="Carmona M.J."/>
            <person name="Serra M."/>
            <person name="Gomez A."/>
        </authorList>
    </citation>
    <scope>NUCLEOTIDE SEQUENCE [LARGE SCALE GENOMIC DNA]</scope>
    <source>
        <strain evidence="1">HYR1</strain>
    </source>
</reference>
<dbReference type="AlphaFoldDB" id="A0A3M7SAV8"/>
<organism evidence="1 2">
    <name type="scientific">Brachionus plicatilis</name>
    <name type="common">Marine rotifer</name>
    <name type="synonym">Brachionus muelleri</name>
    <dbReference type="NCBI Taxonomy" id="10195"/>
    <lineage>
        <taxon>Eukaryota</taxon>
        <taxon>Metazoa</taxon>
        <taxon>Spiralia</taxon>
        <taxon>Gnathifera</taxon>
        <taxon>Rotifera</taxon>
        <taxon>Eurotatoria</taxon>
        <taxon>Monogononta</taxon>
        <taxon>Pseudotrocha</taxon>
        <taxon>Ploima</taxon>
        <taxon>Brachionidae</taxon>
        <taxon>Brachionus</taxon>
    </lineage>
</organism>
<name>A0A3M7SAV8_BRAPC</name>
<keyword evidence="2" id="KW-1185">Reference proteome</keyword>
<evidence type="ECO:0000313" key="2">
    <source>
        <dbReference type="Proteomes" id="UP000276133"/>
    </source>
</evidence>
<comment type="caution">
    <text evidence="1">The sequence shown here is derived from an EMBL/GenBank/DDBJ whole genome shotgun (WGS) entry which is preliminary data.</text>
</comment>
<protein>
    <submittedName>
        <fullName evidence="1">Uncharacterized protein</fullName>
    </submittedName>
</protein>
<gene>
    <name evidence="1" type="ORF">BpHYR1_038825</name>
</gene>